<proteinExistence type="predicted"/>
<evidence type="ECO:0000313" key="1">
    <source>
        <dbReference type="EMBL" id="KAJ4719746.1"/>
    </source>
</evidence>
<comment type="caution">
    <text evidence="1">The sequence shown here is derived from an EMBL/GenBank/DDBJ whole genome shotgun (WGS) entry which is preliminary data.</text>
</comment>
<reference evidence="1 2" key="1">
    <citation type="journal article" date="2023" name="Science">
        <title>Complex scaffold remodeling in plant triterpene biosynthesis.</title>
        <authorList>
            <person name="De La Pena R."/>
            <person name="Hodgson H."/>
            <person name="Liu J.C."/>
            <person name="Stephenson M.J."/>
            <person name="Martin A.C."/>
            <person name="Owen C."/>
            <person name="Harkess A."/>
            <person name="Leebens-Mack J."/>
            <person name="Jimenez L.E."/>
            <person name="Osbourn A."/>
            <person name="Sattely E.S."/>
        </authorList>
    </citation>
    <scope>NUCLEOTIDE SEQUENCE [LARGE SCALE GENOMIC DNA]</scope>
    <source>
        <strain evidence="2">cv. JPN11</strain>
        <tissue evidence="1">Leaf</tissue>
    </source>
</reference>
<protein>
    <submittedName>
        <fullName evidence="1">Diphthine--ammonia ligase</fullName>
    </submittedName>
</protein>
<name>A0ACC1Y8H2_MELAZ</name>
<keyword evidence="2" id="KW-1185">Reference proteome</keyword>
<dbReference type="Proteomes" id="UP001164539">
    <property type="component" value="Chromosome 4"/>
</dbReference>
<sequence>MKVVALVSGGKDSCYAMMKCIKYGHQIVALANLMPADDSVDELDSYMYQTVGHQIIVSYAECMGLPLFRRRIHGSTRHQKLSYTTTLGDEVEDMYILLKEVKRQIPSVTAVSSGAIASDYQRLRVESVCSRLGLVSLAYLWKQDQSLLLQEMITNGIKAITVKVAAMGLDPEKHLGKEIAVLDPYLHKLKELYGINVCGEGGEYETLTLDCPLFVNAQIVLDEFQVVLHSADSIAAVGVLHPLAFHLENKAGSVSLSGGEKGLVFEVQGDCVCPERCEATCQSVAEVTDAVAATDNGLHIFRTKKDNTFSICCWLQAPQNSSAGLQEDLTVVLKQVESQLSRHGFGWGHVLYIHLYIADMNDFAIANETYVKFITHEKCPFGVPSRSTIELPLVQAGLGKAYIEVLVANDQSKRVLHVQSISCWAPSCIGPYSQATLHKEVLHMAGQLGLDPPTMALCSGGPTAELEQALQNSEAVAKSFNCSISTSAIFFVVYCSSHVASSERLKINDKLDAFLKQMRVSHVEEGSVSKVLDPIFLYVLTSDLPKRSLVEIKPILYVPENSGTINETVQDPSCVKAPSYWGFQDADWHQSCFQKCVVREKICAVILCITGEIAARVRSKSLDADQRNDCQTSVTEGQMQSVSRFCIYLLNKIIVENNFSWEDVMNLRLYFPTSLCMPVETLSVMFTHAFKELAEMDQKIKIDGVPIFNLVPVLGAGRSATMDDVFTCELFAQKS</sequence>
<evidence type="ECO:0000313" key="2">
    <source>
        <dbReference type="Proteomes" id="UP001164539"/>
    </source>
</evidence>
<gene>
    <name evidence="1" type="ORF">OWV82_007679</name>
</gene>
<keyword evidence="1" id="KW-0436">Ligase</keyword>
<organism evidence="1 2">
    <name type="scientific">Melia azedarach</name>
    <name type="common">Chinaberry tree</name>
    <dbReference type="NCBI Taxonomy" id="155640"/>
    <lineage>
        <taxon>Eukaryota</taxon>
        <taxon>Viridiplantae</taxon>
        <taxon>Streptophyta</taxon>
        <taxon>Embryophyta</taxon>
        <taxon>Tracheophyta</taxon>
        <taxon>Spermatophyta</taxon>
        <taxon>Magnoliopsida</taxon>
        <taxon>eudicotyledons</taxon>
        <taxon>Gunneridae</taxon>
        <taxon>Pentapetalae</taxon>
        <taxon>rosids</taxon>
        <taxon>malvids</taxon>
        <taxon>Sapindales</taxon>
        <taxon>Meliaceae</taxon>
        <taxon>Melia</taxon>
    </lineage>
</organism>
<dbReference type="EMBL" id="CM051397">
    <property type="protein sequence ID" value="KAJ4719746.1"/>
    <property type="molecule type" value="Genomic_DNA"/>
</dbReference>
<accession>A0ACC1Y8H2</accession>